<protein>
    <recommendedName>
        <fullName evidence="1">Alkylated DNA repair protein AlkB homologue 8 N-terminal domain-containing protein</fullName>
    </recommendedName>
</protein>
<keyword evidence="3" id="KW-1185">Reference proteome</keyword>
<evidence type="ECO:0000313" key="2">
    <source>
        <dbReference type="EMBL" id="KAL0161705.1"/>
    </source>
</evidence>
<organism evidence="2 3">
    <name type="scientific">Cirrhinus mrigala</name>
    <name type="common">Mrigala</name>
    <dbReference type="NCBI Taxonomy" id="683832"/>
    <lineage>
        <taxon>Eukaryota</taxon>
        <taxon>Metazoa</taxon>
        <taxon>Chordata</taxon>
        <taxon>Craniata</taxon>
        <taxon>Vertebrata</taxon>
        <taxon>Euteleostomi</taxon>
        <taxon>Actinopterygii</taxon>
        <taxon>Neopterygii</taxon>
        <taxon>Teleostei</taxon>
        <taxon>Ostariophysi</taxon>
        <taxon>Cypriniformes</taxon>
        <taxon>Cyprinidae</taxon>
        <taxon>Labeoninae</taxon>
        <taxon>Labeonini</taxon>
        <taxon>Cirrhinus</taxon>
    </lineage>
</organism>
<proteinExistence type="predicted"/>
<dbReference type="Proteomes" id="UP001529510">
    <property type="component" value="Unassembled WGS sequence"/>
</dbReference>
<dbReference type="Pfam" id="PF09004">
    <property type="entry name" value="ALKBH8_N"/>
    <property type="match status" value="1"/>
</dbReference>
<dbReference type="InterPro" id="IPR015095">
    <property type="entry name" value="AlkB_hom8_N"/>
</dbReference>
<evidence type="ECO:0000259" key="1">
    <source>
        <dbReference type="Pfam" id="PF09004"/>
    </source>
</evidence>
<sequence length="72" mass="8473">MIVDFTVEAVESFRILASTISQDLKWDTHINSIDKKAQQRLYFLHQLRKFNLPQELLTQFYSAVIESVLRTS</sequence>
<dbReference type="EMBL" id="JAMKFB020000022">
    <property type="protein sequence ID" value="KAL0161705.1"/>
    <property type="molecule type" value="Genomic_DNA"/>
</dbReference>
<comment type="caution">
    <text evidence="2">The sequence shown here is derived from an EMBL/GenBank/DDBJ whole genome shotgun (WGS) entry which is preliminary data.</text>
</comment>
<feature type="non-terminal residue" evidence="2">
    <location>
        <position position="72"/>
    </location>
</feature>
<dbReference type="AlphaFoldDB" id="A0ABD0NIB4"/>
<evidence type="ECO:0000313" key="3">
    <source>
        <dbReference type="Proteomes" id="UP001529510"/>
    </source>
</evidence>
<accession>A0ABD0NIB4</accession>
<gene>
    <name evidence="2" type="ORF">M9458_045430</name>
</gene>
<name>A0ABD0NIB4_CIRMR</name>
<feature type="domain" description="Alkylated DNA repair protein AlkB homologue 8 N-terminal" evidence="1">
    <location>
        <begin position="26"/>
        <end position="67"/>
    </location>
</feature>
<reference evidence="2 3" key="1">
    <citation type="submission" date="2024-05" db="EMBL/GenBank/DDBJ databases">
        <title>Genome sequencing and assembly of Indian major carp, Cirrhinus mrigala (Hamilton, 1822).</title>
        <authorList>
            <person name="Mohindra V."/>
            <person name="Chowdhury L.M."/>
            <person name="Lal K."/>
            <person name="Jena J.K."/>
        </authorList>
    </citation>
    <scope>NUCLEOTIDE SEQUENCE [LARGE SCALE GENOMIC DNA]</scope>
    <source>
        <strain evidence="2">CM1030</strain>
        <tissue evidence="2">Blood</tissue>
    </source>
</reference>